<sequence>MPRLYSALVVPCLLAGLGLAGCTNPTPPARIPPQSFAPGLAAEAANPNESTLTNDPSAPLNTPLCGTAAREGMAMAVQNYPQPLAVGSTCTQNACFNTQTGTYIAADGTRRVCR</sequence>
<feature type="chain" id="PRO_5037487207" evidence="1">
    <location>
        <begin position="21"/>
        <end position="114"/>
    </location>
</feature>
<comment type="caution">
    <text evidence="2">The sequence shown here is derived from an EMBL/GenBank/DDBJ whole genome shotgun (WGS) entry which is preliminary data.</text>
</comment>
<dbReference type="PROSITE" id="PS51257">
    <property type="entry name" value="PROKAR_LIPOPROTEIN"/>
    <property type="match status" value="1"/>
</dbReference>
<dbReference type="EMBL" id="JAFVMH010000002">
    <property type="protein sequence ID" value="MBO1324499.1"/>
    <property type="molecule type" value="Genomic_DNA"/>
</dbReference>
<reference evidence="2" key="1">
    <citation type="submission" date="2021-03" db="EMBL/GenBank/DDBJ databases">
        <title>The complete genome sequence of Acetobacter sp. TBRC 12339.</title>
        <authorList>
            <person name="Charoenyingcharoen P."/>
            <person name="Yukphan P."/>
        </authorList>
    </citation>
    <scope>NUCLEOTIDE SEQUENCE</scope>
    <source>
        <strain evidence="2">TBRC 12339</strain>
    </source>
</reference>
<dbReference type="Proteomes" id="UP000664073">
    <property type="component" value="Unassembled WGS sequence"/>
</dbReference>
<protein>
    <submittedName>
        <fullName evidence="2">BA14K family protein</fullName>
    </submittedName>
</protein>
<proteinExistence type="predicted"/>
<evidence type="ECO:0000313" key="3">
    <source>
        <dbReference type="Proteomes" id="UP000664073"/>
    </source>
</evidence>
<keyword evidence="1" id="KW-0732">Signal</keyword>
<evidence type="ECO:0000256" key="1">
    <source>
        <dbReference type="SAM" id="SignalP"/>
    </source>
</evidence>
<dbReference type="AlphaFoldDB" id="A0A939HNX2"/>
<dbReference type="RefSeq" id="WP_207845196.1">
    <property type="nucleotide sequence ID" value="NZ_JAFVMH010000002.1"/>
</dbReference>
<accession>A0A939HNX2</accession>
<keyword evidence="3" id="KW-1185">Reference proteome</keyword>
<feature type="signal peptide" evidence="1">
    <location>
        <begin position="1"/>
        <end position="20"/>
    </location>
</feature>
<gene>
    <name evidence="2" type="ORF">J2D77_04930</name>
</gene>
<evidence type="ECO:0000313" key="2">
    <source>
        <dbReference type="EMBL" id="MBO1324499.1"/>
    </source>
</evidence>
<name>A0A939HNX2_9PROT</name>
<organism evidence="2 3">
    <name type="scientific">Acetobacter garciniae</name>
    <dbReference type="NCBI Taxonomy" id="2817435"/>
    <lineage>
        <taxon>Bacteria</taxon>
        <taxon>Pseudomonadati</taxon>
        <taxon>Pseudomonadota</taxon>
        <taxon>Alphaproteobacteria</taxon>
        <taxon>Acetobacterales</taxon>
        <taxon>Acetobacteraceae</taxon>
        <taxon>Acetobacter</taxon>
    </lineage>
</organism>